<keyword evidence="2" id="KW-1185">Reference proteome</keyword>
<accession>A0A2G8TJ96</accession>
<organism evidence="1 2">
    <name type="scientific">Massilia eurypsychrophila</name>
    <dbReference type="NCBI Taxonomy" id="1485217"/>
    <lineage>
        <taxon>Bacteria</taxon>
        <taxon>Pseudomonadati</taxon>
        <taxon>Pseudomonadota</taxon>
        <taxon>Betaproteobacteria</taxon>
        <taxon>Burkholderiales</taxon>
        <taxon>Oxalobacteraceae</taxon>
        <taxon>Telluria group</taxon>
        <taxon>Massilia</taxon>
    </lineage>
</organism>
<comment type="caution">
    <text evidence="1">The sequence shown here is derived from an EMBL/GenBank/DDBJ whole genome shotgun (WGS) entry which is preliminary data.</text>
</comment>
<dbReference type="EMBL" id="PDOC01000003">
    <property type="protein sequence ID" value="PIL45688.1"/>
    <property type="molecule type" value="Genomic_DNA"/>
</dbReference>
<reference evidence="1 2" key="1">
    <citation type="submission" date="2017-10" db="EMBL/GenBank/DDBJ databases">
        <title>Massilia psychrophilum sp. nov., a novel purple-pigmented bacterium isolated from Tianshan glacier, Xinjiang Municipality, China.</title>
        <authorList>
            <person name="Wang H."/>
        </authorList>
    </citation>
    <scope>NUCLEOTIDE SEQUENCE [LARGE SCALE GENOMIC DNA]</scope>
    <source>
        <strain evidence="1 2">JCM 30074</strain>
    </source>
</reference>
<evidence type="ECO:0000313" key="1">
    <source>
        <dbReference type="EMBL" id="PIL45688.1"/>
    </source>
</evidence>
<proteinExistence type="predicted"/>
<name>A0A2G8TJ96_9BURK</name>
<evidence type="ECO:0008006" key="3">
    <source>
        <dbReference type="Google" id="ProtNLM"/>
    </source>
</evidence>
<dbReference type="RefSeq" id="WP_099787598.1">
    <property type="nucleotide sequence ID" value="NZ_JBHLYV010000029.1"/>
</dbReference>
<evidence type="ECO:0000313" key="2">
    <source>
        <dbReference type="Proteomes" id="UP000230390"/>
    </source>
</evidence>
<protein>
    <recommendedName>
        <fullName evidence="3">HEPN domain-containing protein</fullName>
    </recommendedName>
</protein>
<dbReference type="Proteomes" id="UP000230390">
    <property type="component" value="Unassembled WGS sequence"/>
</dbReference>
<dbReference type="AlphaFoldDB" id="A0A2G8TJ96"/>
<gene>
    <name evidence="1" type="ORF">CR105_06315</name>
</gene>
<sequence>MSNLGLTPKILVAKELLERALRLYYEGDSYFASLHLAGGAEQILGTYVTRAGAENAFKSLQMAAVCFSALDDGGPCKSGEIKALMVHARNRIKHLDEEDDDEINFDPREEAKNLLRRAVSNYHHLMNYYPLGETPLLRRFNEDRS</sequence>
<dbReference type="OrthoDB" id="9155409at2"/>